<gene>
    <name evidence="15" type="ORF">HGO97_001605</name>
</gene>
<dbReference type="EMBL" id="JABACJ020000001">
    <property type="protein sequence ID" value="MBU3874507.1"/>
    <property type="molecule type" value="Genomic_DNA"/>
</dbReference>
<keyword evidence="9 12" id="KW-1133">Transmembrane helix</keyword>
<keyword evidence="3" id="KW-0597">Phosphoprotein</keyword>
<dbReference type="InterPro" id="IPR003594">
    <property type="entry name" value="HATPase_dom"/>
</dbReference>
<evidence type="ECO:0000256" key="1">
    <source>
        <dbReference type="ARBA" id="ARBA00004651"/>
    </source>
</evidence>
<evidence type="ECO:0000256" key="8">
    <source>
        <dbReference type="ARBA" id="ARBA00022840"/>
    </source>
</evidence>
<evidence type="ECO:0000259" key="13">
    <source>
        <dbReference type="Pfam" id="PF02518"/>
    </source>
</evidence>
<dbReference type="Pfam" id="PF06580">
    <property type="entry name" value="His_kinase"/>
    <property type="match status" value="1"/>
</dbReference>
<keyword evidence="10" id="KW-0902">Two-component regulatory system</keyword>
<keyword evidence="7 15" id="KW-0418">Kinase</keyword>
<evidence type="ECO:0000259" key="14">
    <source>
        <dbReference type="Pfam" id="PF06580"/>
    </source>
</evidence>
<evidence type="ECO:0000256" key="9">
    <source>
        <dbReference type="ARBA" id="ARBA00022989"/>
    </source>
</evidence>
<dbReference type="Proteomes" id="UP000723714">
    <property type="component" value="Unassembled WGS sequence"/>
</dbReference>
<dbReference type="InterPro" id="IPR010559">
    <property type="entry name" value="Sig_transdc_His_kin_internal"/>
</dbReference>
<proteinExistence type="predicted"/>
<evidence type="ECO:0000256" key="7">
    <source>
        <dbReference type="ARBA" id="ARBA00022777"/>
    </source>
</evidence>
<evidence type="ECO:0000256" key="6">
    <source>
        <dbReference type="ARBA" id="ARBA00022741"/>
    </source>
</evidence>
<keyword evidence="5 12" id="KW-0812">Transmembrane</keyword>
<evidence type="ECO:0000256" key="4">
    <source>
        <dbReference type="ARBA" id="ARBA00022679"/>
    </source>
</evidence>
<feature type="transmembrane region" description="Helical" evidence="12">
    <location>
        <begin position="286"/>
        <end position="306"/>
    </location>
</feature>
<dbReference type="RefSeq" id="WP_216238752.1">
    <property type="nucleotide sequence ID" value="NZ_JABACJ020000001.1"/>
</dbReference>
<organism evidence="15 16">
    <name type="scientific">Faecalicatena faecalis</name>
    <dbReference type="NCBI Taxonomy" id="2726362"/>
    <lineage>
        <taxon>Bacteria</taxon>
        <taxon>Bacillati</taxon>
        <taxon>Bacillota</taxon>
        <taxon>Clostridia</taxon>
        <taxon>Lachnospirales</taxon>
        <taxon>Lachnospiraceae</taxon>
        <taxon>Faecalicatena</taxon>
    </lineage>
</organism>
<evidence type="ECO:0000256" key="11">
    <source>
        <dbReference type="ARBA" id="ARBA00023136"/>
    </source>
</evidence>
<keyword evidence="2" id="KW-1003">Cell membrane</keyword>
<sequence length="583" mass="67439">MKKRKFQIKTILILFCVLILLVPVLGLVFGVKISYSHLANQKINEILDSKIRQNDTAVQNVMSKMAVVSGSIAINPEVVQYLRSESDRTGLLCSDALEQVELLLANSFDLPMNIMVFGEGKMLKTWIGKADSFDFEQQMTDVLNWYEEQNKSIFWFKNEEGIFDFYTKSGKKYLNLLRKVELKGTPGTFWIIASVDSEELSRLLFGSRQETAELYTLQDENGQMIMNLYPDAGRITEEESKKYVTRLEDKIYYHAEAGFSSYGTKMKSSMVMDSKKLMVDLNQLNIIFHCGVGAILIVFLAALLLFTRYLTRPISTLLKAMERTKDTQEYLPVNESTNIAEISVLYYWYNVMVESINDYINKIKYQEQEKRRLHFQMLQMQINPHFLFNSLNSIKWVCYMNQDEKAGDLIAALGRMYEISMNKGSLHLSLREEKEFIESYVRLMENRYDISVDFSFSLTSGLENIQLLKFILQPVVENIFLHGFQGISGNKEIRISTEIMKDKLHIWIKDNGTGICPEQMCKLQEEMKKTDREVTKVGIINVNHRIRIHYGEEYGLWISNREDIGQGTEVLLILPVRHGGECV</sequence>
<keyword evidence="4" id="KW-0808">Transferase</keyword>
<dbReference type="GO" id="GO:0016301">
    <property type="term" value="F:kinase activity"/>
    <property type="evidence" value="ECO:0007669"/>
    <property type="project" value="UniProtKB-KW"/>
</dbReference>
<feature type="domain" description="Signal transduction histidine kinase internal region" evidence="14">
    <location>
        <begin position="375"/>
        <end position="449"/>
    </location>
</feature>
<feature type="domain" description="Histidine kinase/HSP90-like ATPase" evidence="13">
    <location>
        <begin position="466"/>
        <end position="577"/>
    </location>
</feature>
<accession>A0ABS6CYV2</accession>
<keyword evidence="16" id="KW-1185">Reference proteome</keyword>
<comment type="caution">
    <text evidence="15">The sequence shown here is derived from an EMBL/GenBank/DDBJ whole genome shotgun (WGS) entry which is preliminary data.</text>
</comment>
<keyword evidence="6" id="KW-0547">Nucleotide-binding</keyword>
<comment type="subcellular location">
    <subcellularLocation>
        <location evidence="1">Cell membrane</location>
        <topology evidence="1">Multi-pass membrane protein</topology>
    </subcellularLocation>
</comment>
<evidence type="ECO:0000256" key="2">
    <source>
        <dbReference type="ARBA" id="ARBA00022475"/>
    </source>
</evidence>
<evidence type="ECO:0000256" key="3">
    <source>
        <dbReference type="ARBA" id="ARBA00022553"/>
    </source>
</evidence>
<dbReference type="InterPro" id="IPR050640">
    <property type="entry name" value="Bact_2-comp_sensor_kinase"/>
</dbReference>
<evidence type="ECO:0000256" key="5">
    <source>
        <dbReference type="ARBA" id="ARBA00022692"/>
    </source>
</evidence>
<reference evidence="15 16" key="1">
    <citation type="submission" date="2021-06" db="EMBL/GenBank/DDBJ databases">
        <title>Faecalicatena sp. nov. isolated from porcine feces.</title>
        <authorList>
            <person name="Oh B.S."/>
            <person name="Lee J.H."/>
        </authorList>
    </citation>
    <scope>NUCLEOTIDE SEQUENCE [LARGE SCALE GENOMIC DNA]</scope>
    <source>
        <strain evidence="15 16">AGMB00832</strain>
    </source>
</reference>
<dbReference type="PANTHER" id="PTHR34220:SF11">
    <property type="entry name" value="SENSOR PROTEIN KINASE HPTS"/>
    <property type="match status" value="1"/>
</dbReference>
<name>A0ABS6CYV2_9FIRM</name>
<keyword evidence="8" id="KW-0067">ATP-binding</keyword>
<dbReference type="PANTHER" id="PTHR34220">
    <property type="entry name" value="SENSOR HISTIDINE KINASE YPDA"/>
    <property type="match status" value="1"/>
</dbReference>
<evidence type="ECO:0000256" key="12">
    <source>
        <dbReference type="SAM" id="Phobius"/>
    </source>
</evidence>
<evidence type="ECO:0000256" key="10">
    <source>
        <dbReference type="ARBA" id="ARBA00023012"/>
    </source>
</evidence>
<dbReference type="Pfam" id="PF02518">
    <property type="entry name" value="HATPase_c"/>
    <property type="match status" value="1"/>
</dbReference>
<evidence type="ECO:0000313" key="15">
    <source>
        <dbReference type="EMBL" id="MBU3874507.1"/>
    </source>
</evidence>
<keyword evidence="11 12" id="KW-0472">Membrane</keyword>
<evidence type="ECO:0000313" key="16">
    <source>
        <dbReference type="Proteomes" id="UP000723714"/>
    </source>
</evidence>
<protein>
    <submittedName>
        <fullName evidence="15">Histidine kinase</fullName>
    </submittedName>
</protein>